<dbReference type="SMART" id="SM00904">
    <property type="entry name" value="Flavokinase"/>
    <property type="match status" value="1"/>
</dbReference>
<evidence type="ECO:0000259" key="16">
    <source>
        <dbReference type="SMART" id="SM00904"/>
    </source>
</evidence>
<evidence type="ECO:0000256" key="9">
    <source>
        <dbReference type="ARBA" id="ARBA00022777"/>
    </source>
</evidence>
<dbReference type="FunFam" id="2.40.30.30:FF:000003">
    <property type="entry name" value="Riboflavin biosynthesis protein"/>
    <property type="match status" value="1"/>
</dbReference>
<dbReference type="InterPro" id="IPR023465">
    <property type="entry name" value="Riboflavin_kinase_dom_sf"/>
</dbReference>
<feature type="domain" description="Riboflavin kinase" evidence="16">
    <location>
        <begin position="186"/>
        <end position="310"/>
    </location>
</feature>
<keyword evidence="8 15" id="KW-0547">Nucleotide-binding</keyword>
<dbReference type="RefSeq" id="WP_187555044.1">
    <property type="nucleotide sequence ID" value="NZ_CP060716.1"/>
</dbReference>
<comment type="function">
    <text evidence="1">Catalyzes the phosphorylation of riboflavin to FMN followed by the adenylation of FMN to FAD.</text>
</comment>
<dbReference type="KEGG" id="ldn:H9L06_10065"/>
<evidence type="ECO:0000256" key="11">
    <source>
        <dbReference type="ARBA" id="ARBA00022840"/>
    </source>
</evidence>
<dbReference type="EC" id="2.7.7.2" evidence="15"/>
<dbReference type="NCBIfam" id="NF004162">
    <property type="entry name" value="PRK05627.1-5"/>
    <property type="match status" value="1"/>
</dbReference>
<dbReference type="Gene3D" id="3.40.50.620">
    <property type="entry name" value="HUPs"/>
    <property type="match status" value="1"/>
</dbReference>
<dbReference type="UniPathway" id="UPA00276">
    <property type="reaction ID" value="UER00406"/>
</dbReference>
<dbReference type="GO" id="GO:0009231">
    <property type="term" value="P:riboflavin biosynthetic process"/>
    <property type="evidence" value="ECO:0007669"/>
    <property type="project" value="InterPro"/>
</dbReference>
<evidence type="ECO:0000313" key="18">
    <source>
        <dbReference type="Proteomes" id="UP000515934"/>
    </source>
</evidence>
<keyword evidence="5 15" id="KW-0288">FMN</keyword>
<evidence type="ECO:0000256" key="2">
    <source>
        <dbReference type="ARBA" id="ARBA00004726"/>
    </source>
</evidence>
<evidence type="ECO:0000256" key="13">
    <source>
        <dbReference type="ARBA" id="ARBA00047880"/>
    </source>
</evidence>
<dbReference type="CDD" id="cd02064">
    <property type="entry name" value="FAD_synthetase_N"/>
    <property type="match status" value="1"/>
</dbReference>
<evidence type="ECO:0000256" key="6">
    <source>
        <dbReference type="ARBA" id="ARBA00022679"/>
    </source>
</evidence>
<name>A0A7G9S3Z9_9MICO</name>
<dbReference type="InterPro" id="IPR015864">
    <property type="entry name" value="FAD_synthase"/>
</dbReference>
<dbReference type="AlphaFoldDB" id="A0A7G9S3Z9"/>
<dbReference type="InterPro" id="IPR015865">
    <property type="entry name" value="Riboflavin_kinase_bac/euk"/>
</dbReference>
<dbReference type="FunFam" id="3.40.50.620:FF:000021">
    <property type="entry name" value="Riboflavin biosynthesis protein"/>
    <property type="match status" value="1"/>
</dbReference>
<dbReference type="SUPFAM" id="SSF82114">
    <property type="entry name" value="Riboflavin kinase-like"/>
    <property type="match status" value="1"/>
</dbReference>
<evidence type="ECO:0000256" key="15">
    <source>
        <dbReference type="PIRNR" id="PIRNR004491"/>
    </source>
</evidence>
<dbReference type="InterPro" id="IPR002606">
    <property type="entry name" value="Riboflavin_kinase_bac"/>
</dbReference>
<dbReference type="Gene3D" id="2.40.30.30">
    <property type="entry name" value="Riboflavin kinase-like"/>
    <property type="match status" value="1"/>
</dbReference>
<evidence type="ECO:0000256" key="1">
    <source>
        <dbReference type="ARBA" id="ARBA00002121"/>
    </source>
</evidence>
<dbReference type="NCBIfam" id="TIGR00083">
    <property type="entry name" value="ribF"/>
    <property type="match status" value="1"/>
</dbReference>
<evidence type="ECO:0000256" key="14">
    <source>
        <dbReference type="ARBA" id="ARBA00049494"/>
    </source>
</evidence>
<dbReference type="GO" id="GO:0008531">
    <property type="term" value="F:riboflavin kinase activity"/>
    <property type="evidence" value="ECO:0007669"/>
    <property type="project" value="UniProtKB-UniRule"/>
</dbReference>
<dbReference type="Pfam" id="PF06574">
    <property type="entry name" value="FAD_syn"/>
    <property type="match status" value="1"/>
</dbReference>
<dbReference type="GO" id="GO:0009398">
    <property type="term" value="P:FMN biosynthetic process"/>
    <property type="evidence" value="ECO:0007669"/>
    <property type="project" value="UniProtKB-UniRule"/>
</dbReference>
<dbReference type="PIRSF" id="PIRSF004491">
    <property type="entry name" value="FAD_Synth"/>
    <property type="match status" value="1"/>
</dbReference>
<comment type="catalytic activity">
    <reaction evidence="14 15">
        <text>FMN + ATP + H(+) = FAD + diphosphate</text>
        <dbReference type="Rhea" id="RHEA:17237"/>
        <dbReference type="ChEBI" id="CHEBI:15378"/>
        <dbReference type="ChEBI" id="CHEBI:30616"/>
        <dbReference type="ChEBI" id="CHEBI:33019"/>
        <dbReference type="ChEBI" id="CHEBI:57692"/>
        <dbReference type="ChEBI" id="CHEBI:58210"/>
        <dbReference type="EC" id="2.7.7.2"/>
    </reaction>
</comment>
<dbReference type="InterPro" id="IPR023468">
    <property type="entry name" value="Riboflavin_kinase"/>
</dbReference>
<gene>
    <name evidence="17" type="ORF">H9L06_10065</name>
</gene>
<protein>
    <recommendedName>
        <fullName evidence="15">Riboflavin biosynthesis protein</fullName>
    </recommendedName>
    <domain>
        <recommendedName>
            <fullName evidence="15">Riboflavin kinase</fullName>
            <ecNumber evidence="15">2.7.1.26</ecNumber>
        </recommendedName>
        <alternativeName>
            <fullName evidence="15">Flavokinase</fullName>
        </alternativeName>
    </domain>
    <domain>
        <recommendedName>
            <fullName evidence="15">FMN adenylyltransferase</fullName>
            <ecNumber evidence="15">2.7.7.2</ecNumber>
        </recommendedName>
        <alternativeName>
            <fullName evidence="15">FAD pyrophosphorylase</fullName>
        </alternativeName>
        <alternativeName>
            <fullName evidence="15">FAD synthase</fullName>
        </alternativeName>
    </domain>
</protein>
<keyword evidence="7 15" id="KW-0548">Nucleotidyltransferase</keyword>
<evidence type="ECO:0000256" key="8">
    <source>
        <dbReference type="ARBA" id="ARBA00022741"/>
    </source>
</evidence>
<dbReference type="PANTHER" id="PTHR22749">
    <property type="entry name" value="RIBOFLAVIN KINASE/FMN ADENYLYLTRANSFERASE"/>
    <property type="match status" value="1"/>
</dbReference>
<comment type="similarity">
    <text evidence="15">Belongs to the ribF family.</text>
</comment>
<evidence type="ECO:0000313" key="17">
    <source>
        <dbReference type="EMBL" id="QNN62574.1"/>
    </source>
</evidence>
<dbReference type="EC" id="2.7.1.26" evidence="15"/>
<dbReference type="EMBL" id="CP060716">
    <property type="protein sequence ID" value="QNN62574.1"/>
    <property type="molecule type" value="Genomic_DNA"/>
</dbReference>
<sequence length="312" mass="33811">MKVITSLEELRSTDFSQGTVVAVGKFDGVHRGHRAIIDSLRGEATKHGLLSVVFTFSNNPLSYLNPTACPRPLSSPQQRLELIEAEGIDYCVMVEFNQAIAQIPAEQFVDDLLVEVLHAKHVLLGTDFRFGHLGKGDAAMLRERGANQGFSVDVVEKVTDVARGAVSSSRIREAVGAGDVALAGEMLGRTYSVRGTVVHGDARGRELGFPTANLGDVEGLIPADGVYAGSVVIDEVERVAAISVGVNLTFDPQGEPRVEAFVLDFEGDLYGKEIVVRFAERIRPMLPFESAEALIARMHDDVAETRALLDRR</sequence>
<dbReference type="GO" id="GO:0003919">
    <property type="term" value="F:FMN adenylyltransferase activity"/>
    <property type="evidence" value="ECO:0007669"/>
    <property type="project" value="UniProtKB-UniRule"/>
</dbReference>
<dbReference type="Proteomes" id="UP000515934">
    <property type="component" value="Chromosome"/>
</dbReference>
<keyword evidence="6 15" id="KW-0808">Transferase</keyword>
<dbReference type="SUPFAM" id="SSF52374">
    <property type="entry name" value="Nucleotidylyl transferase"/>
    <property type="match status" value="1"/>
</dbReference>
<evidence type="ECO:0000256" key="5">
    <source>
        <dbReference type="ARBA" id="ARBA00022643"/>
    </source>
</evidence>
<comment type="pathway">
    <text evidence="3 15">Cofactor biosynthesis; FMN biosynthesis; FMN from riboflavin (ATP route): step 1/1.</text>
</comment>
<proteinExistence type="inferred from homology"/>
<keyword evidence="4 15" id="KW-0285">Flavoprotein</keyword>
<comment type="pathway">
    <text evidence="2 15">Cofactor biosynthesis; FAD biosynthesis; FAD from FMN: step 1/1.</text>
</comment>
<keyword evidence="18" id="KW-1185">Reference proteome</keyword>
<reference evidence="17 18" key="1">
    <citation type="submission" date="2020-08" db="EMBL/GenBank/DDBJ databases">
        <title>Genome sequence of Leucobacter denitrificans KACC 14055T.</title>
        <authorList>
            <person name="Hyun D.-W."/>
            <person name="Bae J.-W."/>
        </authorList>
    </citation>
    <scope>NUCLEOTIDE SEQUENCE [LARGE SCALE GENOMIC DNA]</scope>
    <source>
        <strain evidence="17 18">KACC 14055</strain>
    </source>
</reference>
<accession>A0A7G9S3Z9</accession>
<dbReference type="UniPathway" id="UPA00277">
    <property type="reaction ID" value="UER00407"/>
</dbReference>
<evidence type="ECO:0000256" key="10">
    <source>
        <dbReference type="ARBA" id="ARBA00022827"/>
    </source>
</evidence>
<dbReference type="InterPro" id="IPR014729">
    <property type="entry name" value="Rossmann-like_a/b/a_fold"/>
</dbReference>
<dbReference type="GO" id="GO:0005524">
    <property type="term" value="F:ATP binding"/>
    <property type="evidence" value="ECO:0007669"/>
    <property type="project" value="UniProtKB-UniRule"/>
</dbReference>
<comment type="catalytic activity">
    <reaction evidence="13 15">
        <text>riboflavin + ATP = FMN + ADP + H(+)</text>
        <dbReference type="Rhea" id="RHEA:14357"/>
        <dbReference type="ChEBI" id="CHEBI:15378"/>
        <dbReference type="ChEBI" id="CHEBI:30616"/>
        <dbReference type="ChEBI" id="CHEBI:57986"/>
        <dbReference type="ChEBI" id="CHEBI:58210"/>
        <dbReference type="ChEBI" id="CHEBI:456216"/>
        <dbReference type="EC" id="2.7.1.26"/>
    </reaction>
</comment>
<dbReference type="GO" id="GO:0006747">
    <property type="term" value="P:FAD biosynthetic process"/>
    <property type="evidence" value="ECO:0007669"/>
    <property type="project" value="UniProtKB-UniRule"/>
</dbReference>
<organism evidence="17 18">
    <name type="scientific">Leucobacter denitrificans</name>
    <dbReference type="NCBI Taxonomy" id="683042"/>
    <lineage>
        <taxon>Bacteria</taxon>
        <taxon>Bacillati</taxon>
        <taxon>Actinomycetota</taxon>
        <taxon>Actinomycetes</taxon>
        <taxon>Micrococcales</taxon>
        <taxon>Microbacteriaceae</taxon>
        <taxon>Leucobacter</taxon>
    </lineage>
</organism>
<dbReference type="PANTHER" id="PTHR22749:SF6">
    <property type="entry name" value="RIBOFLAVIN KINASE"/>
    <property type="match status" value="1"/>
</dbReference>
<keyword evidence="12" id="KW-0511">Multifunctional enzyme</keyword>
<keyword evidence="10 15" id="KW-0274">FAD</keyword>
<dbReference type="Pfam" id="PF01687">
    <property type="entry name" value="Flavokinase"/>
    <property type="match status" value="1"/>
</dbReference>
<evidence type="ECO:0000256" key="12">
    <source>
        <dbReference type="ARBA" id="ARBA00023268"/>
    </source>
</evidence>
<dbReference type="NCBIfam" id="NF004160">
    <property type="entry name" value="PRK05627.1-3"/>
    <property type="match status" value="1"/>
</dbReference>
<evidence type="ECO:0000256" key="3">
    <source>
        <dbReference type="ARBA" id="ARBA00005201"/>
    </source>
</evidence>
<keyword evidence="11 15" id="KW-0067">ATP-binding</keyword>
<keyword evidence="9 15" id="KW-0418">Kinase</keyword>
<evidence type="ECO:0000256" key="4">
    <source>
        <dbReference type="ARBA" id="ARBA00022630"/>
    </source>
</evidence>
<evidence type="ECO:0000256" key="7">
    <source>
        <dbReference type="ARBA" id="ARBA00022695"/>
    </source>
</evidence>